<dbReference type="Pfam" id="PF04445">
    <property type="entry name" value="SAM_MT"/>
    <property type="match status" value="1"/>
</dbReference>
<comment type="catalytic activity">
    <reaction evidence="1">
        <text>guanosine(1516) in 16S rRNA + S-adenosyl-L-methionine = N(2)-methylguanosine(1516) in 16S rRNA + S-adenosyl-L-homocysteine + H(+)</text>
        <dbReference type="Rhea" id="RHEA:43220"/>
        <dbReference type="Rhea" id="RHEA-COMP:10412"/>
        <dbReference type="Rhea" id="RHEA-COMP:10413"/>
        <dbReference type="ChEBI" id="CHEBI:15378"/>
        <dbReference type="ChEBI" id="CHEBI:57856"/>
        <dbReference type="ChEBI" id="CHEBI:59789"/>
        <dbReference type="ChEBI" id="CHEBI:74269"/>
        <dbReference type="ChEBI" id="CHEBI:74481"/>
        <dbReference type="EC" id="2.1.1.242"/>
    </reaction>
</comment>
<dbReference type="EMBL" id="LNYU01000083">
    <property type="protein sequence ID" value="KTD56368.1"/>
    <property type="molecule type" value="Genomic_DNA"/>
</dbReference>
<dbReference type="EC" id="2.1.1.242" evidence="1"/>
<evidence type="ECO:0000313" key="2">
    <source>
        <dbReference type="EMBL" id="KTD56368.1"/>
    </source>
</evidence>
<proteinExistence type="inferred from homology"/>
<dbReference type="OrthoDB" id="3191794at2"/>
<comment type="function">
    <text evidence="1">Specifically methylates the guanosine in position 1516 of 16S rRNA.</text>
</comment>
<comment type="caution">
    <text evidence="2">The sequence shown here is derived from an EMBL/GenBank/DDBJ whole genome shotgun (WGS) entry which is preliminary data.</text>
</comment>
<dbReference type="AlphaFoldDB" id="A0A0W0YHK3"/>
<keyword evidence="3" id="KW-1185">Reference proteome</keyword>
<keyword evidence="1" id="KW-0949">S-adenosyl-L-methionine</keyword>
<dbReference type="InterPro" id="IPR029063">
    <property type="entry name" value="SAM-dependent_MTases_sf"/>
</dbReference>
<dbReference type="PANTHER" id="PTHR36112">
    <property type="entry name" value="RIBOSOMAL RNA SMALL SUBUNIT METHYLTRANSFERASE J"/>
    <property type="match status" value="1"/>
</dbReference>
<comment type="caution">
    <text evidence="1">Lacks conserved residue(s) required for the propagation of feature annotation.</text>
</comment>
<organism evidence="2 3">
    <name type="scientific">Legionella santicrucis</name>
    <dbReference type="NCBI Taxonomy" id="45074"/>
    <lineage>
        <taxon>Bacteria</taxon>
        <taxon>Pseudomonadati</taxon>
        <taxon>Pseudomonadota</taxon>
        <taxon>Gammaproteobacteria</taxon>
        <taxon>Legionellales</taxon>
        <taxon>Legionellaceae</taxon>
        <taxon>Legionella</taxon>
    </lineage>
</organism>
<feature type="binding site" evidence="1">
    <location>
        <begin position="96"/>
        <end position="97"/>
    </location>
    <ligand>
        <name>S-adenosyl-L-methionine</name>
        <dbReference type="ChEBI" id="CHEBI:59789"/>
    </ligand>
</feature>
<feature type="binding site" evidence="1">
    <location>
        <begin position="112"/>
        <end position="113"/>
    </location>
    <ligand>
        <name>S-adenosyl-L-methionine</name>
        <dbReference type="ChEBI" id="CHEBI:59789"/>
    </ligand>
</feature>
<dbReference type="GO" id="GO:0005737">
    <property type="term" value="C:cytoplasm"/>
    <property type="evidence" value="ECO:0007669"/>
    <property type="project" value="UniProtKB-SubCell"/>
</dbReference>
<protein>
    <recommendedName>
        <fullName evidence="1">Ribosomal RNA small subunit methyltransferase J</fullName>
        <ecNumber evidence="1">2.1.1.242</ecNumber>
    </recommendedName>
    <alternativeName>
        <fullName evidence="1">16S rRNA m2G1516 methyltransferase</fullName>
    </alternativeName>
    <alternativeName>
        <fullName evidence="1">rRNA (guanine-N(2)-)-methyltransferase</fullName>
    </alternativeName>
</protein>
<dbReference type="PATRIC" id="fig|45074.5.peg.3290"/>
<evidence type="ECO:0000313" key="3">
    <source>
        <dbReference type="Proteomes" id="UP000054703"/>
    </source>
</evidence>
<keyword evidence="1" id="KW-0698">rRNA processing</keyword>
<dbReference type="PANTHER" id="PTHR36112:SF1">
    <property type="entry name" value="RIBOSOMAL RNA SMALL SUBUNIT METHYLTRANSFERASE J"/>
    <property type="match status" value="1"/>
</dbReference>
<feature type="binding site" evidence="1">
    <location>
        <position position="164"/>
    </location>
    <ligand>
        <name>S-adenosyl-L-methionine</name>
        <dbReference type="ChEBI" id="CHEBI:59789"/>
    </ligand>
</feature>
<evidence type="ECO:0000256" key="1">
    <source>
        <dbReference type="HAMAP-Rule" id="MF_01523"/>
    </source>
</evidence>
<keyword evidence="1" id="KW-0963">Cytoplasm</keyword>
<dbReference type="SUPFAM" id="SSF53335">
    <property type="entry name" value="S-adenosyl-L-methionine-dependent methyltransferases"/>
    <property type="match status" value="1"/>
</dbReference>
<reference evidence="2 3" key="1">
    <citation type="submission" date="2015-11" db="EMBL/GenBank/DDBJ databases">
        <title>Genomic analysis of 38 Legionella species identifies large and diverse effector repertoires.</title>
        <authorList>
            <person name="Burstein D."/>
            <person name="Amaro F."/>
            <person name="Zusman T."/>
            <person name="Lifshitz Z."/>
            <person name="Cohen O."/>
            <person name="Gilbert J.A."/>
            <person name="Pupko T."/>
            <person name="Shuman H.A."/>
            <person name="Segal G."/>
        </authorList>
    </citation>
    <scope>NUCLEOTIDE SEQUENCE [LARGE SCALE GENOMIC DNA]</scope>
    <source>
        <strain evidence="2 3">SC-63-C7</strain>
    </source>
</reference>
<comment type="similarity">
    <text evidence="1">Belongs to the methyltransferase superfamily. RsmJ family.</text>
</comment>
<comment type="subcellular location">
    <subcellularLocation>
        <location evidence="1">Cytoplasm</location>
    </subcellularLocation>
</comment>
<dbReference type="Gene3D" id="3.40.50.150">
    <property type="entry name" value="Vaccinia Virus protein VP39"/>
    <property type="match status" value="1"/>
</dbReference>
<dbReference type="RefSeq" id="WP_058515019.1">
    <property type="nucleotide sequence ID" value="NZ_CAAAIH010000010.1"/>
</dbReference>
<name>A0A0W0YHK3_9GAMM</name>
<dbReference type="Proteomes" id="UP000054703">
    <property type="component" value="Unassembled WGS sequence"/>
</dbReference>
<sequence length="248" mass="28019">MIEITTVGYEHEHLYDKAHVLAKQLNFVLDQHANSCLFVAEDKLALKIPGFSPISAELSSVFWNKRKSEGKRQGLIRACKPSIGLKIIDATAGWGRDAAILASFGAEVLMIERHSVMASLLSDALSRRSESDRQKMHLSLYTGDAYSYFNALEEENYPDIIYIDPMHPERSKSALVKKEMQVLQQIIGTDDDARDLIQLAITRVKHRVVVKWPQKSNPLLPVNAQINGKTVRFDIYFPNPKINMLKGE</sequence>
<keyword evidence="1 2" id="KW-0808">Transferase</keyword>
<dbReference type="InterPro" id="IPR007536">
    <property type="entry name" value="16SrRNA_methylTrfase_J"/>
</dbReference>
<accession>A0A0W0YHK3</accession>
<gene>
    <name evidence="1" type="primary">rsmJ</name>
    <name evidence="2" type="ORF">Lsan_3056</name>
</gene>
<dbReference type="HAMAP" id="MF_01523">
    <property type="entry name" value="16SrRNA_methyltr_J"/>
    <property type="match status" value="1"/>
</dbReference>
<dbReference type="STRING" id="45074.Lsan_3056"/>
<dbReference type="GO" id="GO:0008990">
    <property type="term" value="F:rRNA (guanine-N2-)-methyltransferase activity"/>
    <property type="evidence" value="ECO:0007669"/>
    <property type="project" value="UniProtKB-UniRule"/>
</dbReference>
<keyword evidence="1 2" id="KW-0489">Methyltransferase</keyword>